<evidence type="ECO:0000313" key="1">
    <source>
        <dbReference type="EMBL" id="KAI0091909.1"/>
    </source>
</evidence>
<dbReference type="Proteomes" id="UP001055072">
    <property type="component" value="Unassembled WGS sequence"/>
</dbReference>
<organism evidence="1 2">
    <name type="scientific">Irpex rosettiformis</name>
    <dbReference type="NCBI Taxonomy" id="378272"/>
    <lineage>
        <taxon>Eukaryota</taxon>
        <taxon>Fungi</taxon>
        <taxon>Dikarya</taxon>
        <taxon>Basidiomycota</taxon>
        <taxon>Agaricomycotina</taxon>
        <taxon>Agaricomycetes</taxon>
        <taxon>Polyporales</taxon>
        <taxon>Irpicaceae</taxon>
        <taxon>Irpex</taxon>
    </lineage>
</organism>
<evidence type="ECO:0000313" key="2">
    <source>
        <dbReference type="Proteomes" id="UP001055072"/>
    </source>
</evidence>
<keyword evidence="2" id="KW-1185">Reference proteome</keyword>
<accession>A0ACB8UCE4</accession>
<comment type="caution">
    <text evidence="1">The sequence shown here is derived from an EMBL/GenBank/DDBJ whole genome shotgun (WGS) entry which is preliminary data.</text>
</comment>
<reference evidence="1" key="1">
    <citation type="journal article" date="2021" name="Environ. Microbiol.">
        <title>Gene family expansions and transcriptome signatures uncover fungal adaptations to wood decay.</title>
        <authorList>
            <person name="Hage H."/>
            <person name="Miyauchi S."/>
            <person name="Viragh M."/>
            <person name="Drula E."/>
            <person name="Min B."/>
            <person name="Chaduli D."/>
            <person name="Navarro D."/>
            <person name="Favel A."/>
            <person name="Norest M."/>
            <person name="Lesage-Meessen L."/>
            <person name="Balint B."/>
            <person name="Merenyi Z."/>
            <person name="de Eugenio L."/>
            <person name="Morin E."/>
            <person name="Martinez A.T."/>
            <person name="Baldrian P."/>
            <person name="Stursova M."/>
            <person name="Martinez M.J."/>
            <person name="Novotny C."/>
            <person name="Magnuson J.K."/>
            <person name="Spatafora J.W."/>
            <person name="Maurice S."/>
            <person name="Pangilinan J."/>
            <person name="Andreopoulos W."/>
            <person name="LaButti K."/>
            <person name="Hundley H."/>
            <person name="Na H."/>
            <person name="Kuo A."/>
            <person name="Barry K."/>
            <person name="Lipzen A."/>
            <person name="Henrissat B."/>
            <person name="Riley R."/>
            <person name="Ahrendt S."/>
            <person name="Nagy L.G."/>
            <person name="Grigoriev I.V."/>
            <person name="Martin F."/>
            <person name="Rosso M.N."/>
        </authorList>
    </citation>
    <scope>NUCLEOTIDE SEQUENCE</scope>
    <source>
        <strain evidence="1">CBS 384.51</strain>
    </source>
</reference>
<proteinExistence type="predicted"/>
<dbReference type="EMBL" id="MU274904">
    <property type="protein sequence ID" value="KAI0091909.1"/>
    <property type="molecule type" value="Genomic_DNA"/>
</dbReference>
<name>A0ACB8UCE4_9APHY</name>
<protein>
    <submittedName>
        <fullName evidence="1">Uncharacterized protein</fullName>
    </submittedName>
</protein>
<sequence>MSLQQRRIRHKHLRVLAVSSSLKDAWASYLALASIDPHKKRRDFIPWQYLHRIVRVIASTRPRVRVHFECLLQVLSRIHETGGEVQTWEWNLLIDAAGKGLRKTTKEQFKDVLSVYDDFLRHRPPGESLRLGTRTRRNVFQSSEDLRKPNEVMLATVLHLASRTSDERAYARGLSLLHASGLRINRPTYLTLMERHSHKGNLPGVRAVMAEMQRRDVKLGVEGWTLYMWTLVRLDRIDQAQRVFTVLRGNQVPQWTNEVRVARAHLEDMDVDIPTDVVPDEVTYIAMIQAYAYYGHFTKAMKTFLEMVRTFHHPSDNTEDNSAIPVESLLPMYRAMFLGFNRHSQLDLPNLSSLVRHSRAIIRGAEGWSLSACQKLFDDWLRLPHKTKPNAHTCYWILRAFDTLSGGNPEFLRDVVERLEARFGLKWRGRLSVFIQSKVNNRLRRN</sequence>
<gene>
    <name evidence="1" type="ORF">BDY19DRAFT_884705</name>
</gene>